<keyword evidence="2" id="KW-1185">Reference proteome</keyword>
<dbReference type="AlphaFoldDB" id="A0A0H2S1G4"/>
<organism evidence="1 2">
    <name type="scientific">Schizopora paradoxa</name>
    <dbReference type="NCBI Taxonomy" id="27342"/>
    <lineage>
        <taxon>Eukaryota</taxon>
        <taxon>Fungi</taxon>
        <taxon>Dikarya</taxon>
        <taxon>Basidiomycota</taxon>
        <taxon>Agaricomycotina</taxon>
        <taxon>Agaricomycetes</taxon>
        <taxon>Hymenochaetales</taxon>
        <taxon>Schizoporaceae</taxon>
        <taxon>Schizopora</taxon>
    </lineage>
</organism>
<evidence type="ECO:0000313" key="2">
    <source>
        <dbReference type="Proteomes" id="UP000053477"/>
    </source>
</evidence>
<dbReference type="Proteomes" id="UP000053477">
    <property type="component" value="Unassembled WGS sequence"/>
</dbReference>
<protein>
    <submittedName>
        <fullName evidence="1">Uncharacterized protein</fullName>
    </submittedName>
</protein>
<dbReference type="InterPro" id="IPR032675">
    <property type="entry name" value="LRR_dom_sf"/>
</dbReference>
<dbReference type="InParanoid" id="A0A0H2S1G4"/>
<dbReference type="SUPFAM" id="SSF52047">
    <property type="entry name" value="RNI-like"/>
    <property type="match status" value="1"/>
</dbReference>
<name>A0A0H2S1G4_9AGAM</name>
<dbReference type="Gene3D" id="3.80.10.10">
    <property type="entry name" value="Ribonuclease Inhibitor"/>
    <property type="match status" value="1"/>
</dbReference>
<evidence type="ECO:0000313" key="1">
    <source>
        <dbReference type="EMBL" id="KLO17849.1"/>
    </source>
</evidence>
<sequence>MIATYSPANLCMKPVECFDKELSCFISFDNPSDALLARLSLTDGLDSRTLDLVISAIRNPAFDAREVTFTSSGDIFAVIAKSRAVQTSSLETRSLTFPKHVVPEIVLDCVFDILKVDLLNAASDIRRQYGVMRIARDMADCWAFSFAVRTLAFCSLVHSSWLLRARRALGSVLMSQNQPFSRIIRNPCFGPWTRELDLTLRSCQSADELVYLIQRMPNLRFTRLDLLKLKLHEPIASTICKAISTLEILEDLILVLPESTKAGILHLFCKLHLPRLKVLRFVSNDAATYSSYVPRPFPSMLSMPRLRTLHMQQEEHSRGTVEIDQSCLRISHLEWVRDSPGQFLLNMLESFPRASGNSPEMADYEKMLLSEAKQLTVKCVSGGEEAALVVMLERSPSLESLCIRLHSPGSGKGPLGALRSLSPRASELSINLPPMRAPTDYHSYDAELLAALRDAPSQNLRRGQIFVSFYSQSGPGNSSSDALGALCFPKCVNLCASFRASFECKDSRFC</sequence>
<proteinExistence type="predicted"/>
<dbReference type="EMBL" id="KQ085900">
    <property type="protein sequence ID" value="KLO17849.1"/>
    <property type="molecule type" value="Genomic_DNA"/>
</dbReference>
<gene>
    <name evidence="1" type="ORF">SCHPADRAFT_144873</name>
</gene>
<reference evidence="1 2" key="1">
    <citation type="submission" date="2015-04" db="EMBL/GenBank/DDBJ databases">
        <title>Complete genome sequence of Schizopora paradoxa KUC8140, a cosmopolitan wood degrader in East Asia.</title>
        <authorList>
            <consortium name="DOE Joint Genome Institute"/>
            <person name="Min B."/>
            <person name="Park H."/>
            <person name="Jang Y."/>
            <person name="Kim J.-J."/>
            <person name="Kim K.H."/>
            <person name="Pangilinan J."/>
            <person name="Lipzen A."/>
            <person name="Riley R."/>
            <person name="Grigoriev I.V."/>
            <person name="Spatafora J.W."/>
            <person name="Choi I.-G."/>
        </authorList>
    </citation>
    <scope>NUCLEOTIDE SEQUENCE [LARGE SCALE GENOMIC DNA]</scope>
    <source>
        <strain evidence="1 2">KUC8140</strain>
    </source>
</reference>
<accession>A0A0H2S1G4</accession>